<dbReference type="PANTHER" id="PTHR30250:SF21">
    <property type="entry name" value="LIPID II FLIPPASE MURJ"/>
    <property type="match status" value="1"/>
</dbReference>
<feature type="transmembrane region" description="Helical" evidence="7">
    <location>
        <begin position="277"/>
        <end position="293"/>
    </location>
</feature>
<feature type="transmembrane region" description="Helical" evidence="7">
    <location>
        <begin position="526"/>
        <end position="548"/>
    </location>
</feature>
<dbReference type="CDD" id="cd13124">
    <property type="entry name" value="MATE_SpoVB_like"/>
    <property type="match status" value="1"/>
</dbReference>
<feature type="compositionally biased region" description="Basic and acidic residues" evidence="6">
    <location>
        <begin position="1"/>
        <end position="13"/>
    </location>
</feature>
<evidence type="ECO:0000256" key="4">
    <source>
        <dbReference type="ARBA" id="ARBA00022989"/>
    </source>
</evidence>
<dbReference type="OrthoDB" id="9775950at2"/>
<feature type="compositionally biased region" description="Basic and acidic residues" evidence="6">
    <location>
        <begin position="21"/>
        <end position="33"/>
    </location>
</feature>
<evidence type="ECO:0000256" key="7">
    <source>
        <dbReference type="SAM" id="Phobius"/>
    </source>
</evidence>
<evidence type="ECO:0000313" key="9">
    <source>
        <dbReference type="Proteomes" id="UP000188993"/>
    </source>
</evidence>
<evidence type="ECO:0000313" key="8">
    <source>
        <dbReference type="EMBL" id="AQS53346.1"/>
    </source>
</evidence>
<feature type="transmembrane region" description="Helical" evidence="7">
    <location>
        <begin position="41"/>
        <end position="62"/>
    </location>
</feature>
<dbReference type="InterPro" id="IPR024923">
    <property type="entry name" value="PG_synth_SpoVB"/>
</dbReference>
<dbReference type="Pfam" id="PF01943">
    <property type="entry name" value="Polysacc_synt"/>
    <property type="match status" value="1"/>
</dbReference>
<comment type="subcellular location">
    <subcellularLocation>
        <location evidence="1">Cell membrane</location>
        <topology evidence="1">Multi-pass membrane protein</topology>
    </subcellularLocation>
</comment>
<feature type="transmembrane region" description="Helical" evidence="7">
    <location>
        <begin position="123"/>
        <end position="145"/>
    </location>
</feature>
<dbReference type="GO" id="GO:0005886">
    <property type="term" value="C:plasma membrane"/>
    <property type="evidence" value="ECO:0007669"/>
    <property type="project" value="UniProtKB-SubCell"/>
</dbReference>
<dbReference type="PIRSF" id="PIRSF038958">
    <property type="entry name" value="PG_synth_SpoVB"/>
    <property type="match status" value="1"/>
</dbReference>
<evidence type="ECO:0000256" key="5">
    <source>
        <dbReference type="ARBA" id="ARBA00023136"/>
    </source>
</evidence>
<proteinExistence type="predicted"/>
<protein>
    <submittedName>
        <fullName evidence="8">Putative cell division protein YtgP</fullName>
    </submittedName>
</protein>
<accession>A0A1S6IP89</accession>
<feature type="transmembrane region" description="Helical" evidence="7">
    <location>
        <begin position="368"/>
        <end position="388"/>
    </location>
</feature>
<keyword evidence="3 7" id="KW-0812">Transmembrane</keyword>
<feature type="transmembrane region" description="Helical" evidence="7">
    <location>
        <begin position="462"/>
        <end position="484"/>
    </location>
</feature>
<dbReference type="RefSeq" id="WP_062471899.1">
    <property type="nucleotide sequence ID" value="NZ_BBYN01000033.1"/>
</dbReference>
<keyword evidence="8" id="KW-0132">Cell division</keyword>
<dbReference type="AlphaFoldDB" id="A0A1S6IP89"/>
<keyword evidence="5 7" id="KW-0472">Membrane</keyword>
<feature type="region of interest" description="Disordered" evidence="6">
    <location>
        <begin position="1"/>
        <end position="33"/>
    </location>
</feature>
<name>A0A1S6IP89_9LACT</name>
<keyword evidence="4 7" id="KW-1133">Transmembrane helix</keyword>
<gene>
    <name evidence="8" type="primary">ytgP_1</name>
    <name evidence="8" type="ORF">BW727_100954</name>
</gene>
<feature type="transmembrane region" description="Helical" evidence="7">
    <location>
        <begin position="400"/>
        <end position="422"/>
    </location>
</feature>
<keyword evidence="2" id="KW-1003">Cell membrane</keyword>
<feature type="transmembrane region" description="Helical" evidence="7">
    <location>
        <begin position="327"/>
        <end position="347"/>
    </location>
</feature>
<dbReference type="PANTHER" id="PTHR30250">
    <property type="entry name" value="PST FAMILY PREDICTED COLANIC ACID TRANSPORTER"/>
    <property type="match status" value="1"/>
</dbReference>
<keyword evidence="8" id="KW-0131">Cell cycle</keyword>
<evidence type="ECO:0000256" key="3">
    <source>
        <dbReference type="ARBA" id="ARBA00022692"/>
    </source>
</evidence>
<keyword evidence="9" id="KW-1185">Reference proteome</keyword>
<reference evidence="8 9" key="1">
    <citation type="journal article" date="2014" name="Int. J. Syst. Evol. Microbiol.">
        <title>Jeotgalibaca dankookensis gen. nov., sp. nov., a member of the family Carnobacteriaceae, isolated from seujeot (Korean traditional food).</title>
        <authorList>
            <person name="Lee D.G."/>
            <person name="Trujillo M.E."/>
            <person name="Kang H."/>
            <person name="Ahn T.Y."/>
        </authorList>
    </citation>
    <scope>NUCLEOTIDE SEQUENCE [LARGE SCALE GENOMIC DNA]</scope>
    <source>
        <strain evidence="8 9">EX-07</strain>
    </source>
</reference>
<feature type="transmembrane region" description="Helical" evidence="7">
    <location>
        <begin position="496"/>
        <end position="520"/>
    </location>
</feature>
<feature type="transmembrane region" description="Helical" evidence="7">
    <location>
        <begin position="200"/>
        <end position="218"/>
    </location>
</feature>
<feature type="transmembrane region" description="Helical" evidence="7">
    <location>
        <begin position="434"/>
        <end position="456"/>
    </location>
</feature>
<sequence>MPKDEIIQQKKALETTQVELPSDKEPRNNNDDGDKMVQGTFWMTFGSIFSRLLGALYIIPWTAMMGASSDMGNALFAIGYTPYQLFLAIGIAGFPSAMSKQIAQYNAKGEYGKGQELFKKSTLLMVITGLISAIIMFALAPIIGARSPGVSVEANALVIRSLAPALLIVPVMSLIRGYFQGYQNMVPSAITQVVEQLVRVAYILLATFIVMQVLNGQFPTAVAHSTFAAFVGAAASLVVLMWYYRKHMQKYGEMIAADTSGDNVNVKDAIKEMVRESIPFIIIGSGITFAKLIDQFTFEPIMLQTTNYNKEIISTLYGLFSFNADKLIMIIISLAVGMAATSIPLLVENYVKGNKRALGNQIRQIFELFSFVMFPAAFGMMVVSRPIYNVFYAISDVSPIGVRMLSIASMMAIILGAFTIVSSILQSFGKHTEAIIYLLIGLGVKLIIQYPLLAIFGSAGALYATSIGFIVTAVLSFIKVYRLVPFNVRETSKTIGLISLATGYMYIISHVTNRLLQVFITPDRKIFALLLVLIIAAVGGAVYIYLVLKLRIADKVLGERVGSLREKFKIK</sequence>
<feature type="transmembrane region" description="Helical" evidence="7">
    <location>
        <begin position="157"/>
        <end position="179"/>
    </location>
</feature>
<dbReference type="STRING" id="708126.BW727_100954"/>
<evidence type="ECO:0000256" key="2">
    <source>
        <dbReference type="ARBA" id="ARBA00022475"/>
    </source>
</evidence>
<feature type="transmembrane region" description="Helical" evidence="7">
    <location>
        <begin position="74"/>
        <end position="94"/>
    </location>
</feature>
<evidence type="ECO:0000256" key="6">
    <source>
        <dbReference type="SAM" id="MobiDB-lite"/>
    </source>
</evidence>
<dbReference type="Proteomes" id="UP000188993">
    <property type="component" value="Chromosome"/>
</dbReference>
<dbReference type="GO" id="GO:0051301">
    <property type="term" value="P:cell division"/>
    <property type="evidence" value="ECO:0007669"/>
    <property type="project" value="UniProtKB-KW"/>
</dbReference>
<evidence type="ECO:0000256" key="1">
    <source>
        <dbReference type="ARBA" id="ARBA00004651"/>
    </source>
</evidence>
<dbReference type="InterPro" id="IPR002797">
    <property type="entry name" value="Polysacc_synth"/>
</dbReference>
<organism evidence="8 9">
    <name type="scientific">Jeotgalibaca dankookensis</name>
    <dbReference type="NCBI Taxonomy" id="708126"/>
    <lineage>
        <taxon>Bacteria</taxon>
        <taxon>Bacillati</taxon>
        <taxon>Bacillota</taxon>
        <taxon>Bacilli</taxon>
        <taxon>Lactobacillales</taxon>
        <taxon>Carnobacteriaceae</taxon>
        <taxon>Jeotgalibaca</taxon>
    </lineage>
</organism>
<dbReference type="EMBL" id="CP019728">
    <property type="protein sequence ID" value="AQS53346.1"/>
    <property type="molecule type" value="Genomic_DNA"/>
</dbReference>
<dbReference type="KEGG" id="jda:BW727_100954"/>
<feature type="transmembrane region" description="Helical" evidence="7">
    <location>
        <begin position="224"/>
        <end position="244"/>
    </location>
</feature>
<dbReference type="InterPro" id="IPR050833">
    <property type="entry name" value="Poly_Biosynth_Transport"/>
</dbReference>